<gene>
    <name evidence="1" type="ORF">CPT_Pollock7</name>
</gene>
<dbReference type="GeneID" id="24724544"/>
<dbReference type="RefSeq" id="YP_009152108.1">
    <property type="nucleotide sequence ID" value="NC_027381.1"/>
</dbReference>
<dbReference type="Proteomes" id="UP000030324">
    <property type="component" value="Segment"/>
</dbReference>
<name>A0A0A0YQT6_9CAUD</name>
<dbReference type="EMBL" id="KM236242">
    <property type="protein sequence ID" value="AIX12366.1"/>
    <property type="molecule type" value="Genomic_DNA"/>
</dbReference>
<dbReference type="KEGG" id="vg:24724544"/>
<reference evidence="1 2" key="1">
    <citation type="journal article" date="2015" name="Genome Announc.">
        <title>Complete Genome Sequence of Enterotoxigenic Escherichia coli N4-Like Podophage Pollock.</title>
        <authorList>
            <person name="Patel R.S."/>
            <person name="Lessor L.E."/>
            <person name="Hernandez A.C."/>
            <person name="Kuty Everett G.F."/>
        </authorList>
    </citation>
    <scope>NUCLEOTIDE SEQUENCE [LARGE SCALE GENOMIC DNA]</scope>
</reference>
<protein>
    <submittedName>
        <fullName evidence="1">Uncharacterized protein</fullName>
    </submittedName>
</protein>
<evidence type="ECO:0000313" key="1">
    <source>
        <dbReference type="EMBL" id="AIX12366.1"/>
    </source>
</evidence>
<sequence>MKILAVFLLFLLLLSNVLLEVLDKDTVQYQQQMECIKKKISHGIPRSSIQLTDSSCKVIK</sequence>
<dbReference type="OrthoDB" id="28528at10239"/>
<keyword evidence="2" id="KW-1185">Reference proteome</keyword>
<organism evidence="1 2">
    <name type="scientific">Escherichia phage Pollock</name>
    <dbReference type="NCBI Taxonomy" id="1540097"/>
    <lineage>
        <taxon>Viruses</taxon>
        <taxon>Duplodnaviria</taxon>
        <taxon>Heunggongvirae</taxon>
        <taxon>Uroviricota</taxon>
        <taxon>Caudoviricetes</taxon>
        <taxon>Schitoviridae</taxon>
        <taxon>Humphriesvirinae</taxon>
        <taxon>Pollockvirus</taxon>
        <taxon>Pollockvirus pollock</taxon>
    </lineage>
</organism>
<accession>A0A0A0YQT6</accession>
<proteinExistence type="predicted"/>
<evidence type="ECO:0000313" key="2">
    <source>
        <dbReference type="Proteomes" id="UP000030324"/>
    </source>
</evidence>